<name>A0ABW6A178_9FLAO</name>
<organism evidence="2 3">
    <name type="scientific">Psychroserpens luteus</name>
    <dbReference type="NCBI Taxonomy" id="1434066"/>
    <lineage>
        <taxon>Bacteria</taxon>
        <taxon>Pseudomonadati</taxon>
        <taxon>Bacteroidota</taxon>
        <taxon>Flavobacteriia</taxon>
        <taxon>Flavobacteriales</taxon>
        <taxon>Flavobacteriaceae</taxon>
        <taxon>Psychroserpens</taxon>
    </lineage>
</organism>
<dbReference type="Pfam" id="PF04307">
    <property type="entry name" value="YdjM"/>
    <property type="match status" value="1"/>
</dbReference>
<sequence length="76" mass="8680">MVLGAAFGEGILDEKRGNKALLFGVIRGAILNLNVFFGKLFYYNEMDLILFHRGFMHSILFFVLAAFVLCWLVHKL</sequence>
<proteinExistence type="predicted"/>
<reference evidence="3" key="1">
    <citation type="journal article" date="2019" name="Int. J. Syst. Evol. Microbiol.">
        <title>The Global Catalogue of Microorganisms (GCM) 10K type strain sequencing project: providing services to taxonomists for standard genome sequencing and annotation.</title>
        <authorList>
            <consortium name="The Broad Institute Genomics Platform"/>
            <consortium name="The Broad Institute Genome Sequencing Center for Infectious Disease"/>
            <person name="Wu L."/>
            <person name="Ma J."/>
        </authorList>
    </citation>
    <scope>NUCLEOTIDE SEQUENCE [LARGE SCALE GENOMIC DNA]</scope>
    <source>
        <strain evidence="3">KCTC 32514</strain>
    </source>
</reference>
<keyword evidence="1" id="KW-0812">Transmembrane</keyword>
<keyword evidence="3" id="KW-1185">Reference proteome</keyword>
<dbReference type="EMBL" id="JBHUOS010000016">
    <property type="protein sequence ID" value="MFD2917946.1"/>
    <property type="molecule type" value="Genomic_DNA"/>
</dbReference>
<dbReference type="Proteomes" id="UP001597548">
    <property type="component" value="Unassembled WGS sequence"/>
</dbReference>
<protein>
    <submittedName>
        <fullName evidence="2">Metal-dependent hydrolase</fullName>
    </submittedName>
</protein>
<accession>A0ABW6A178</accession>
<keyword evidence="1" id="KW-0472">Membrane</keyword>
<comment type="caution">
    <text evidence="2">The sequence shown here is derived from an EMBL/GenBank/DDBJ whole genome shotgun (WGS) entry which is preliminary data.</text>
</comment>
<feature type="transmembrane region" description="Helical" evidence="1">
    <location>
        <begin position="20"/>
        <end position="42"/>
    </location>
</feature>
<keyword evidence="2" id="KW-0378">Hydrolase</keyword>
<keyword evidence="1" id="KW-1133">Transmembrane helix</keyword>
<evidence type="ECO:0000256" key="1">
    <source>
        <dbReference type="SAM" id="Phobius"/>
    </source>
</evidence>
<feature type="transmembrane region" description="Helical" evidence="1">
    <location>
        <begin position="54"/>
        <end position="74"/>
    </location>
</feature>
<evidence type="ECO:0000313" key="2">
    <source>
        <dbReference type="EMBL" id="MFD2917946.1"/>
    </source>
</evidence>
<dbReference type="InterPro" id="IPR007404">
    <property type="entry name" value="YdjM-like"/>
</dbReference>
<evidence type="ECO:0000313" key="3">
    <source>
        <dbReference type="Proteomes" id="UP001597548"/>
    </source>
</evidence>
<gene>
    <name evidence="2" type="ORF">ACFS29_19995</name>
</gene>
<dbReference type="RefSeq" id="WP_317175386.1">
    <property type="nucleotide sequence ID" value="NZ_JADILU010000002.1"/>
</dbReference>
<dbReference type="GO" id="GO:0016787">
    <property type="term" value="F:hydrolase activity"/>
    <property type="evidence" value="ECO:0007669"/>
    <property type="project" value="UniProtKB-KW"/>
</dbReference>